<comment type="caution">
    <text evidence="2">The sequence shown here is derived from an EMBL/GenBank/DDBJ whole genome shotgun (WGS) entry which is preliminary data.</text>
</comment>
<protein>
    <recommendedName>
        <fullName evidence="1">2EXR domain-containing protein</fullName>
    </recommendedName>
</protein>
<proteinExistence type="predicted"/>
<name>A0ABR1U655_9PEZI</name>
<feature type="domain" description="2EXR" evidence="1">
    <location>
        <begin position="22"/>
        <end position="74"/>
    </location>
</feature>
<reference evidence="2 3" key="1">
    <citation type="submission" date="2023-01" db="EMBL/GenBank/DDBJ databases">
        <title>Analysis of 21 Apiospora genomes using comparative genomics revels a genus with tremendous synthesis potential of carbohydrate active enzymes and secondary metabolites.</title>
        <authorList>
            <person name="Sorensen T."/>
        </authorList>
    </citation>
    <scope>NUCLEOTIDE SEQUENCE [LARGE SCALE GENOMIC DNA]</scope>
    <source>
        <strain evidence="2 3">CBS 83171</strain>
    </source>
</reference>
<gene>
    <name evidence="2" type="ORF">PG996_012704</name>
</gene>
<keyword evidence="3" id="KW-1185">Reference proteome</keyword>
<evidence type="ECO:0000313" key="3">
    <source>
        <dbReference type="Proteomes" id="UP001446871"/>
    </source>
</evidence>
<dbReference type="InterPro" id="IPR045518">
    <property type="entry name" value="2EXR"/>
</dbReference>
<organism evidence="2 3">
    <name type="scientific">Apiospora saccharicola</name>
    <dbReference type="NCBI Taxonomy" id="335842"/>
    <lineage>
        <taxon>Eukaryota</taxon>
        <taxon>Fungi</taxon>
        <taxon>Dikarya</taxon>
        <taxon>Ascomycota</taxon>
        <taxon>Pezizomycotina</taxon>
        <taxon>Sordariomycetes</taxon>
        <taxon>Xylariomycetidae</taxon>
        <taxon>Amphisphaeriales</taxon>
        <taxon>Apiosporaceae</taxon>
        <taxon>Apiospora</taxon>
    </lineage>
</organism>
<dbReference type="Pfam" id="PF20150">
    <property type="entry name" value="2EXR"/>
    <property type="match status" value="1"/>
</dbReference>
<evidence type="ECO:0000313" key="2">
    <source>
        <dbReference type="EMBL" id="KAK8053403.1"/>
    </source>
</evidence>
<accession>A0ABR1U655</accession>
<dbReference type="EMBL" id="JAQQWM010000008">
    <property type="protein sequence ID" value="KAK8053403.1"/>
    <property type="molecule type" value="Genomic_DNA"/>
</dbReference>
<dbReference type="Proteomes" id="UP001446871">
    <property type="component" value="Unassembled WGS sequence"/>
</dbReference>
<evidence type="ECO:0000259" key="1">
    <source>
        <dbReference type="Pfam" id="PF20150"/>
    </source>
</evidence>
<sequence length="301" mass="33918">MATGILDAPNSDPDMAEELHSFPKFTKLPKELRDMIWLAVFPQQLIFTRPTGYVWVPRPPAILQVNQESRNLMRRTGTPSTSSGRLLSHPVFEKNLFSVVKRVTLQQSSVSAFMKTALEMPSLKEVLVGMGEKGISIPEHTSFRTTSTWYQKVFGEAGWRLVHLSDGNAYDQIALLVEENVGFRFAQSLGEAHAEYTHGTNWSTLVADCEVEWLAAAYAKGGPGIRLDIDYEDPWVKKTIAGMPKLQPVFVMVDRNTHPLLVDNGSRVTRDKADKPGHIFNQEFMLWQKKTNKMVVKKESA</sequence>